<name>D5ZZK0_STRV1</name>
<proteinExistence type="predicted"/>
<dbReference type="EMBL" id="DS999641">
    <property type="protein sequence ID" value="EFE71163.2"/>
    <property type="molecule type" value="Genomic_DNA"/>
</dbReference>
<gene>
    <name evidence="1" type="ORF">SSFG_06403</name>
</gene>
<evidence type="ECO:0000313" key="2">
    <source>
        <dbReference type="Proteomes" id="UP000003824"/>
    </source>
</evidence>
<reference evidence="2" key="1">
    <citation type="submission" date="2008-12" db="EMBL/GenBank/DDBJ databases">
        <title>Annotation of Streptomyces ghanaensis ATCC 14672.</title>
        <authorList>
            <consortium name="The Broad Institute Genome Sequencing Platform"/>
            <consortium name="Broad Institute Microbial Sequencing Center"/>
            <person name="Fischbach M."/>
            <person name="Ward D."/>
            <person name="Young S."/>
            <person name="Kodira C.D."/>
            <person name="Zeng Q."/>
            <person name="Koehrsen M."/>
            <person name="Godfrey P."/>
            <person name="Alvarado L."/>
            <person name="Berlin A.M."/>
            <person name="Borenstein D."/>
            <person name="Chen Z."/>
            <person name="Engels R."/>
            <person name="Freedman E."/>
            <person name="Gellesch M."/>
            <person name="Goldberg J."/>
            <person name="Griggs A."/>
            <person name="Gujja S."/>
            <person name="Heiman D.I."/>
            <person name="Hepburn T.A."/>
            <person name="Howarth C."/>
            <person name="Jen D."/>
            <person name="Larson L."/>
            <person name="Lewis B."/>
            <person name="Mehta T."/>
            <person name="Park D."/>
            <person name="Pearson M."/>
            <person name="Roberts A."/>
            <person name="Saif S."/>
            <person name="Shea T.D."/>
            <person name="Shenoy N."/>
            <person name="Sisk P."/>
            <person name="Stolte C."/>
            <person name="Sykes S.N."/>
            <person name="Walk T."/>
            <person name="White J."/>
            <person name="Yandava C."/>
            <person name="Straight P."/>
            <person name="Clardy J."/>
            <person name="Hung D."/>
            <person name="Kolter R."/>
            <person name="Mekalanos J."/>
            <person name="Walker S."/>
            <person name="Walsh C.T."/>
            <person name="Wieland B.L.C."/>
            <person name="Ilzarbe M."/>
            <person name="Galagan J."/>
            <person name="Nusbaum C."/>
            <person name="Birren B."/>
        </authorList>
    </citation>
    <scope>NUCLEOTIDE SEQUENCE [LARGE SCALE GENOMIC DNA]</scope>
    <source>
        <strain evidence="2">ATCC 14672 / DSM 40746 / JCM 4963 / KCTC 9882 / NRRL B-12104 / FH 1290</strain>
    </source>
</reference>
<dbReference type="Proteomes" id="UP000003824">
    <property type="component" value="Unassembled WGS sequence"/>
</dbReference>
<dbReference type="AlphaFoldDB" id="D5ZZK0"/>
<accession>D5ZZK0</accession>
<evidence type="ECO:0000313" key="1">
    <source>
        <dbReference type="EMBL" id="EFE71163.2"/>
    </source>
</evidence>
<sequence>MAASGGSAAGSPRGTGAVRELRPVASDLADNPGLLVDGLDWYRPKRLSVLHTPHHGRPTP</sequence>
<protein>
    <submittedName>
        <fullName evidence="1">Predicted protein</fullName>
    </submittedName>
</protein>
<organism evidence="1 2">
    <name type="scientific">Streptomyces viridosporus (strain ATCC 14672 / DSM 40746 / JCM 4963 / KCTC 9882 / NRRL B-12104 / FH 1290)</name>
    <name type="common">Streptomyces ghanaensis</name>
    <dbReference type="NCBI Taxonomy" id="566461"/>
    <lineage>
        <taxon>Bacteria</taxon>
        <taxon>Bacillati</taxon>
        <taxon>Actinomycetota</taxon>
        <taxon>Actinomycetes</taxon>
        <taxon>Kitasatosporales</taxon>
        <taxon>Streptomycetaceae</taxon>
        <taxon>Streptomyces</taxon>
    </lineage>
</organism>